<keyword evidence="7" id="KW-0496">Mitochondrion</keyword>
<keyword evidence="6 10" id="KW-1133">Transmembrane helix</keyword>
<dbReference type="AlphaFoldDB" id="A0A6P6UI78"/>
<dbReference type="PANTHER" id="PTHR21304">
    <property type="entry name" value="MICOS COMPLEX SUBUNIT MIC10"/>
    <property type="match status" value="1"/>
</dbReference>
<evidence type="ECO:0000256" key="1">
    <source>
        <dbReference type="ARBA" id="ARBA00002689"/>
    </source>
</evidence>
<reference evidence="11" key="1">
    <citation type="journal article" date="2025" name="Foods">
        <title>Unveiling the Microbial Signatures of Arabica Coffee Cherries: Insights into Ripeness Specific Diversity, Functional Traits, and Implications for Quality and Safety.</title>
        <authorList>
            <consortium name="RefSeq"/>
            <person name="Tenea G.N."/>
            <person name="Cifuentes V."/>
            <person name="Reyes P."/>
            <person name="Cevallos-Vallejos M."/>
        </authorList>
    </citation>
    <scope>NUCLEOTIDE SEQUENCE [LARGE SCALE GENOMIC DNA]</scope>
</reference>
<organism evidence="11 12">
    <name type="scientific">Coffea arabica</name>
    <name type="common">Arabian coffee</name>
    <dbReference type="NCBI Taxonomy" id="13443"/>
    <lineage>
        <taxon>Eukaryota</taxon>
        <taxon>Viridiplantae</taxon>
        <taxon>Streptophyta</taxon>
        <taxon>Embryophyta</taxon>
        <taxon>Tracheophyta</taxon>
        <taxon>Spermatophyta</taxon>
        <taxon>Magnoliopsida</taxon>
        <taxon>eudicotyledons</taxon>
        <taxon>Gunneridae</taxon>
        <taxon>Pentapetalae</taxon>
        <taxon>asterids</taxon>
        <taxon>lamiids</taxon>
        <taxon>Gentianales</taxon>
        <taxon>Rubiaceae</taxon>
        <taxon>Ixoroideae</taxon>
        <taxon>Gardenieae complex</taxon>
        <taxon>Bertiereae - Coffeeae clade</taxon>
        <taxon>Coffeeae</taxon>
        <taxon>Coffea</taxon>
    </lineage>
</organism>
<evidence type="ECO:0000256" key="4">
    <source>
        <dbReference type="ARBA" id="ARBA00022692"/>
    </source>
</evidence>
<proteinExistence type="inferred from homology"/>
<evidence type="ECO:0000256" key="6">
    <source>
        <dbReference type="ARBA" id="ARBA00022989"/>
    </source>
</evidence>
<dbReference type="InterPro" id="IPR007512">
    <property type="entry name" value="Mic10"/>
</dbReference>
<reference evidence="12" key="2">
    <citation type="submission" date="2025-08" db="UniProtKB">
        <authorList>
            <consortium name="RefSeq"/>
        </authorList>
    </citation>
    <scope>IDENTIFICATION</scope>
    <source>
        <tissue evidence="12">Leaves</tissue>
    </source>
</reference>
<evidence type="ECO:0000256" key="7">
    <source>
        <dbReference type="ARBA" id="ARBA00023128"/>
    </source>
</evidence>
<evidence type="ECO:0000256" key="8">
    <source>
        <dbReference type="ARBA" id="ARBA00023136"/>
    </source>
</evidence>
<feature type="compositionally biased region" description="Pro residues" evidence="9">
    <location>
        <begin position="22"/>
        <end position="31"/>
    </location>
</feature>
<keyword evidence="5" id="KW-0999">Mitochondrion inner membrane</keyword>
<dbReference type="PANTHER" id="PTHR21304:SF0">
    <property type="entry name" value="MICOS COMPLEX SUBUNIT MIC10"/>
    <property type="match status" value="1"/>
</dbReference>
<name>A0A6P6UI78_COFAR</name>
<evidence type="ECO:0000313" key="11">
    <source>
        <dbReference type="Proteomes" id="UP001652660"/>
    </source>
</evidence>
<evidence type="ECO:0000256" key="10">
    <source>
        <dbReference type="SAM" id="Phobius"/>
    </source>
</evidence>
<evidence type="ECO:0000256" key="2">
    <source>
        <dbReference type="ARBA" id="ARBA00004434"/>
    </source>
</evidence>
<dbReference type="OrthoDB" id="1916310at2759"/>
<dbReference type="Proteomes" id="UP001652660">
    <property type="component" value="Chromosome 10e"/>
</dbReference>
<feature type="region of interest" description="Disordered" evidence="9">
    <location>
        <begin position="1"/>
        <end position="31"/>
    </location>
</feature>
<evidence type="ECO:0000256" key="5">
    <source>
        <dbReference type="ARBA" id="ARBA00022792"/>
    </source>
</evidence>
<feature type="compositionally biased region" description="Low complexity" evidence="9">
    <location>
        <begin position="8"/>
        <end position="21"/>
    </location>
</feature>
<comment type="function">
    <text evidence="1">Component of the MICOS complex, a large protein complex of the mitochondrial inner membrane that plays crucial roles in the maintenance of crista junctions, inner membrane architecture, and formation of contact sites to the outer membrane.</text>
</comment>
<evidence type="ECO:0000256" key="9">
    <source>
        <dbReference type="SAM" id="MobiDB-lite"/>
    </source>
</evidence>
<protein>
    <submittedName>
        <fullName evidence="12">MICOS complex subunit MIC10-like</fullName>
    </submittedName>
</protein>
<dbReference type="RefSeq" id="XP_027089941.1">
    <property type="nucleotide sequence ID" value="XM_027234140.2"/>
</dbReference>
<sequence>MAEEKGEAPVASPAAAAAAAEIPPPPPPLPPYDDVNAKWDVCMDLSIRRIFYSTAVGAFAGLFLFRSPVTRWTSVGLATGIGIGTAFTECSYIFGRSPAKLTPKISKAPLSKDAEH</sequence>
<evidence type="ECO:0000256" key="3">
    <source>
        <dbReference type="ARBA" id="ARBA00006792"/>
    </source>
</evidence>
<dbReference type="Pfam" id="PF04418">
    <property type="entry name" value="DUF543"/>
    <property type="match status" value="1"/>
</dbReference>
<evidence type="ECO:0000313" key="12">
    <source>
        <dbReference type="RefSeq" id="XP_027089941.1"/>
    </source>
</evidence>
<keyword evidence="4 10" id="KW-0812">Transmembrane</keyword>
<dbReference type="GO" id="GO:0061617">
    <property type="term" value="C:MICOS complex"/>
    <property type="evidence" value="ECO:0007669"/>
    <property type="project" value="InterPro"/>
</dbReference>
<dbReference type="GeneID" id="113711015"/>
<comment type="subcellular location">
    <subcellularLocation>
        <location evidence="2">Mitochondrion inner membrane</location>
        <topology evidence="2">Single-pass membrane protein</topology>
    </subcellularLocation>
</comment>
<feature type="transmembrane region" description="Helical" evidence="10">
    <location>
        <begin position="75"/>
        <end position="94"/>
    </location>
</feature>
<gene>
    <name evidence="12" type="primary">LOC113711015</name>
</gene>
<accession>A0A6P6UI78</accession>
<keyword evidence="11" id="KW-1185">Reference proteome</keyword>
<feature type="transmembrane region" description="Helical" evidence="10">
    <location>
        <begin position="50"/>
        <end position="69"/>
    </location>
</feature>
<keyword evidence="8 10" id="KW-0472">Membrane</keyword>
<comment type="similarity">
    <text evidence="3">Belongs to the MICOS complex subunit Mic10 family.</text>
</comment>